<dbReference type="Gene3D" id="3.40.250.10">
    <property type="entry name" value="Rhodanese-like domain"/>
    <property type="match status" value="1"/>
</dbReference>
<dbReference type="InterPro" id="IPR007372">
    <property type="entry name" value="Lipid/polyisoprenoid-bd_YceI"/>
</dbReference>
<dbReference type="SMART" id="SM00867">
    <property type="entry name" value="YceI"/>
    <property type="match status" value="1"/>
</dbReference>
<dbReference type="PANTHER" id="PTHR34406">
    <property type="entry name" value="PROTEIN YCEI"/>
    <property type="match status" value="1"/>
</dbReference>
<dbReference type="RefSeq" id="WP_158947858.1">
    <property type="nucleotide sequence ID" value="NZ_CP046400.1"/>
</dbReference>
<dbReference type="PROSITE" id="PS50206">
    <property type="entry name" value="RHODANESE_3"/>
    <property type="match status" value="1"/>
</dbReference>
<reference evidence="2 3" key="1">
    <citation type="submission" date="2019-11" db="EMBL/GenBank/DDBJ databases">
        <authorList>
            <person name="Zheng R.K."/>
            <person name="Sun C.M."/>
        </authorList>
    </citation>
    <scope>NUCLEOTIDE SEQUENCE [LARGE SCALE GENOMIC DNA]</scope>
    <source>
        <strain evidence="2 3">SRB007</strain>
    </source>
</reference>
<name>A0A6I6JHJ3_9BACT</name>
<protein>
    <recommendedName>
        <fullName evidence="1">Rhodanese domain-containing protein</fullName>
    </recommendedName>
</protein>
<dbReference type="SUPFAM" id="SSF101874">
    <property type="entry name" value="YceI-like"/>
    <property type="match status" value="1"/>
</dbReference>
<accession>A0A6I6JHJ3</accession>
<dbReference type="KEGG" id="psel:GM415_10310"/>
<proteinExistence type="predicted"/>
<keyword evidence="3" id="KW-1185">Reference proteome</keyword>
<dbReference type="InterPro" id="IPR036873">
    <property type="entry name" value="Rhodanese-like_dom_sf"/>
</dbReference>
<gene>
    <name evidence="2" type="ORF">GM415_10310</name>
</gene>
<dbReference type="Gene3D" id="2.40.128.110">
    <property type="entry name" value="Lipid/polyisoprenoid-binding, YceI-like"/>
    <property type="match status" value="1"/>
</dbReference>
<dbReference type="CDD" id="cd00158">
    <property type="entry name" value="RHOD"/>
    <property type="match status" value="1"/>
</dbReference>
<dbReference type="SMART" id="SM00450">
    <property type="entry name" value="RHOD"/>
    <property type="match status" value="1"/>
</dbReference>
<dbReference type="AlphaFoldDB" id="A0A6I6JHJ3"/>
<dbReference type="Proteomes" id="UP000428328">
    <property type="component" value="Chromosome"/>
</dbReference>
<dbReference type="InterPro" id="IPR036761">
    <property type="entry name" value="TTHA0802/YceI-like_sf"/>
</dbReference>
<feature type="domain" description="Rhodanese" evidence="1">
    <location>
        <begin position="18"/>
        <end position="112"/>
    </location>
</feature>
<dbReference type="SUPFAM" id="SSF52821">
    <property type="entry name" value="Rhodanese/Cell cycle control phosphatase"/>
    <property type="match status" value="1"/>
</dbReference>
<dbReference type="Pfam" id="PF04264">
    <property type="entry name" value="YceI"/>
    <property type="match status" value="1"/>
</dbReference>
<evidence type="ECO:0000259" key="1">
    <source>
        <dbReference type="PROSITE" id="PS50206"/>
    </source>
</evidence>
<evidence type="ECO:0000313" key="3">
    <source>
        <dbReference type="Proteomes" id="UP000428328"/>
    </source>
</evidence>
<dbReference type="EMBL" id="CP046400">
    <property type="protein sequence ID" value="QGY40500.1"/>
    <property type="molecule type" value="Genomic_DNA"/>
</dbReference>
<dbReference type="PANTHER" id="PTHR34406:SF1">
    <property type="entry name" value="PROTEIN YCEI"/>
    <property type="match status" value="1"/>
</dbReference>
<evidence type="ECO:0000313" key="2">
    <source>
        <dbReference type="EMBL" id="QGY40500.1"/>
    </source>
</evidence>
<organism evidence="2 3">
    <name type="scientific">Pseudodesulfovibrio cashew</name>
    <dbReference type="NCBI Taxonomy" id="2678688"/>
    <lineage>
        <taxon>Bacteria</taxon>
        <taxon>Pseudomonadati</taxon>
        <taxon>Thermodesulfobacteriota</taxon>
        <taxon>Desulfovibrionia</taxon>
        <taxon>Desulfovibrionales</taxon>
        <taxon>Desulfovibrionaceae</taxon>
    </lineage>
</organism>
<dbReference type="InterPro" id="IPR001763">
    <property type="entry name" value="Rhodanese-like_dom"/>
</dbReference>
<dbReference type="Pfam" id="PF00581">
    <property type="entry name" value="Rhodanese"/>
    <property type="match status" value="1"/>
</dbReference>
<sequence length="306" mass="33731">MQSAIREYSAAEVLAFVKDGRGVLIDVLVPEHHAVCHIPGSVNACVFEVVFQDTMAGLVPDKTTPVIFYGAGGNCLDCETAADKLFRAGYTEVGVYPGGLEDWREQGLPLEGGAPDEMVPPHPKLVLESKVYRLLPDESMFRWTGRNAKTTHTGSLTVSVGELDAASDHLSASFTLDMASIRNFNLEGDELQPVLENHLKSDDFFFAALFPEAEFNSTKICPAVDSEATRPNFLVQGVLTLRGVSNEIAFQAHLRNLEDDRIALVANVDFDRTQWGVIYGSSRFFKHLGYHSVFDFISVEFRLVLA</sequence>